<dbReference type="EMBL" id="WSTA01000004">
    <property type="protein sequence ID" value="MWB97265.1"/>
    <property type="molecule type" value="Genomic_DNA"/>
</dbReference>
<organism evidence="4 5">
    <name type="scientific">Agromyces seonyuensis</name>
    <dbReference type="NCBI Taxonomy" id="2662446"/>
    <lineage>
        <taxon>Bacteria</taxon>
        <taxon>Bacillati</taxon>
        <taxon>Actinomycetota</taxon>
        <taxon>Actinomycetes</taxon>
        <taxon>Micrococcales</taxon>
        <taxon>Microbacteriaceae</taxon>
        <taxon>Agromyces</taxon>
    </lineage>
</organism>
<evidence type="ECO:0000313" key="5">
    <source>
        <dbReference type="Proteomes" id="UP000438182"/>
    </source>
</evidence>
<evidence type="ECO:0000256" key="1">
    <source>
        <dbReference type="ARBA" id="ARBA00023027"/>
    </source>
</evidence>
<dbReference type="Gene3D" id="3.30.360.10">
    <property type="entry name" value="Dihydrodipicolinate Reductase, domain 2"/>
    <property type="match status" value="1"/>
</dbReference>
<feature type="domain" description="Gfo/Idh/MocA-like oxidoreductase N-terminal" evidence="2">
    <location>
        <begin position="4"/>
        <end position="118"/>
    </location>
</feature>
<proteinExistence type="predicted"/>
<reference evidence="4 5" key="1">
    <citation type="submission" date="2019-12" db="EMBL/GenBank/DDBJ databases">
        <authorList>
            <person name="Kim Y.S."/>
        </authorList>
    </citation>
    <scope>NUCLEOTIDE SEQUENCE [LARGE SCALE GENOMIC DNA]</scope>
    <source>
        <strain evidence="4 5">MMS17-SY077</strain>
    </source>
</reference>
<dbReference type="SUPFAM" id="SSF55347">
    <property type="entry name" value="Glyceraldehyde-3-phosphate dehydrogenase-like, C-terminal domain"/>
    <property type="match status" value="1"/>
</dbReference>
<dbReference type="RefSeq" id="WP_160422573.1">
    <property type="nucleotide sequence ID" value="NZ_WSTA01000004.1"/>
</dbReference>
<name>A0A6I4NXM2_9MICO</name>
<dbReference type="PANTHER" id="PTHR43377:SF1">
    <property type="entry name" value="BILIVERDIN REDUCTASE A"/>
    <property type="match status" value="1"/>
</dbReference>
<comment type="caution">
    <text evidence="4">The sequence shown here is derived from an EMBL/GenBank/DDBJ whole genome shotgun (WGS) entry which is preliminary data.</text>
</comment>
<dbReference type="GO" id="GO:0000166">
    <property type="term" value="F:nucleotide binding"/>
    <property type="evidence" value="ECO:0007669"/>
    <property type="project" value="InterPro"/>
</dbReference>
<evidence type="ECO:0000313" key="4">
    <source>
        <dbReference type="EMBL" id="MWB97265.1"/>
    </source>
</evidence>
<gene>
    <name evidence="4" type="ORF">GB864_01625</name>
</gene>
<dbReference type="Pfam" id="PF01408">
    <property type="entry name" value="GFO_IDH_MocA"/>
    <property type="match status" value="1"/>
</dbReference>
<evidence type="ECO:0000259" key="3">
    <source>
        <dbReference type="Pfam" id="PF22725"/>
    </source>
</evidence>
<dbReference type="InterPro" id="IPR036291">
    <property type="entry name" value="NAD(P)-bd_dom_sf"/>
</dbReference>
<accession>A0A6I4NXM2</accession>
<evidence type="ECO:0000259" key="2">
    <source>
        <dbReference type="Pfam" id="PF01408"/>
    </source>
</evidence>
<keyword evidence="5" id="KW-1185">Reference proteome</keyword>
<dbReference type="InterPro" id="IPR055170">
    <property type="entry name" value="GFO_IDH_MocA-like_dom"/>
</dbReference>
<dbReference type="InterPro" id="IPR000683">
    <property type="entry name" value="Gfo/Idh/MocA-like_OxRdtase_N"/>
</dbReference>
<dbReference type="Pfam" id="PF22725">
    <property type="entry name" value="GFO_IDH_MocA_C3"/>
    <property type="match status" value="1"/>
</dbReference>
<dbReference type="PANTHER" id="PTHR43377">
    <property type="entry name" value="BILIVERDIN REDUCTASE A"/>
    <property type="match status" value="1"/>
</dbReference>
<dbReference type="AlphaFoldDB" id="A0A6I4NXM2"/>
<dbReference type="InterPro" id="IPR051450">
    <property type="entry name" value="Gfo/Idh/MocA_Oxidoreductases"/>
</dbReference>
<keyword evidence="1" id="KW-0520">NAD</keyword>
<dbReference type="Gene3D" id="3.40.50.720">
    <property type="entry name" value="NAD(P)-binding Rossmann-like Domain"/>
    <property type="match status" value="1"/>
</dbReference>
<sequence length="319" mass="32606">MSALRVALVGIGAMGRHHARLLREIDGLELVAIVDRGGDPYGVAGGLEVLEEVDDALAVGIDAAVIAVPTAAHEPVGRQFAEAGVHFLVEKPVAETVEGGLRLAAAAAATGVVGAVGHVERFNPAVAALRSELAAGRLGRITRIEARRQSPYPARIRDVGVGKDLSVHDLDLAAWLGGGAWGPISARSLRAAGHPHEDVLVVDGLLGDDVRVQATANWISPVRERLLIVTGELGVLVADTAAGTLGVRAADGRATSPLPVGDAEPLRAELEAFRDAIAGFPSSIATLEEGTAALAAVEAALESARTGRSAVRADATVAG</sequence>
<feature type="domain" description="GFO/IDH/MocA-like oxidoreductase" evidence="3">
    <location>
        <begin position="127"/>
        <end position="236"/>
    </location>
</feature>
<dbReference type="Proteomes" id="UP000438182">
    <property type="component" value="Unassembled WGS sequence"/>
</dbReference>
<protein>
    <submittedName>
        <fullName evidence="4">Gfo/Idh/MocA family oxidoreductase</fullName>
    </submittedName>
</protein>
<dbReference type="SUPFAM" id="SSF51735">
    <property type="entry name" value="NAD(P)-binding Rossmann-fold domains"/>
    <property type="match status" value="1"/>
</dbReference>